<reference evidence="2 3" key="1">
    <citation type="submission" date="2023-05" db="EMBL/GenBank/DDBJ databases">
        <title>B98-5 Cell Line De Novo Hybrid Assembly: An Optical Mapping Approach.</title>
        <authorList>
            <person name="Kananen K."/>
            <person name="Auerbach J.A."/>
            <person name="Kautto E."/>
            <person name="Blachly J.S."/>
        </authorList>
    </citation>
    <scope>NUCLEOTIDE SEQUENCE [LARGE SCALE GENOMIC DNA]</scope>
    <source>
        <strain evidence="2">B95-8</strain>
        <tissue evidence="2">Cell line</tissue>
    </source>
</reference>
<feature type="region of interest" description="Disordered" evidence="1">
    <location>
        <begin position="48"/>
        <end position="88"/>
    </location>
</feature>
<protein>
    <submittedName>
        <fullName evidence="2">Uncharacterized protein</fullName>
    </submittedName>
</protein>
<dbReference type="Proteomes" id="UP001266305">
    <property type="component" value="Unassembled WGS sequence"/>
</dbReference>
<gene>
    <name evidence="2" type="ORF">P7K49_010896</name>
</gene>
<comment type="caution">
    <text evidence="2">The sequence shown here is derived from an EMBL/GenBank/DDBJ whole genome shotgun (WGS) entry which is preliminary data.</text>
</comment>
<proteinExistence type="predicted"/>
<accession>A0ABQ9VPV5</accession>
<dbReference type="EMBL" id="JASSZA010000005">
    <property type="protein sequence ID" value="KAK2111150.1"/>
    <property type="molecule type" value="Genomic_DNA"/>
</dbReference>
<evidence type="ECO:0000313" key="2">
    <source>
        <dbReference type="EMBL" id="KAK2111150.1"/>
    </source>
</evidence>
<sequence length="118" mass="13158">MRMRHTPIHLLLEGDRRQNLLDDLVTRERLLLASFKNEGAEPDLIRGKGVAQLNPSPHSSPVSESHFKEPTAALNPALLEDPENGRNESCGVEKVEMDSNGLIQMTWSLTKSEKPTCD</sequence>
<feature type="compositionally biased region" description="Low complexity" evidence="1">
    <location>
        <begin position="55"/>
        <end position="64"/>
    </location>
</feature>
<evidence type="ECO:0000256" key="1">
    <source>
        <dbReference type="SAM" id="MobiDB-lite"/>
    </source>
</evidence>
<keyword evidence="3" id="KW-1185">Reference proteome</keyword>
<organism evidence="2 3">
    <name type="scientific">Saguinus oedipus</name>
    <name type="common">Cotton-top tamarin</name>
    <name type="synonym">Oedipomidas oedipus</name>
    <dbReference type="NCBI Taxonomy" id="9490"/>
    <lineage>
        <taxon>Eukaryota</taxon>
        <taxon>Metazoa</taxon>
        <taxon>Chordata</taxon>
        <taxon>Craniata</taxon>
        <taxon>Vertebrata</taxon>
        <taxon>Euteleostomi</taxon>
        <taxon>Mammalia</taxon>
        <taxon>Eutheria</taxon>
        <taxon>Euarchontoglires</taxon>
        <taxon>Primates</taxon>
        <taxon>Haplorrhini</taxon>
        <taxon>Platyrrhini</taxon>
        <taxon>Cebidae</taxon>
        <taxon>Callitrichinae</taxon>
        <taxon>Saguinus</taxon>
    </lineage>
</organism>
<name>A0ABQ9VPV5_SAGOE</name>
<evidence type="ECO:0000313" key="3">
    <source>
        <dbReference type="Proteomes" id="UP001266305"/>
    </source>
</evidence>